<organism evidence="1 2">
    <name type="scientific">Pseudobacteroides cellulosolvens ATCC 35603 = DSM 2933</name>
    <dbReference type="NCBI Taxonomy" id="398512"/>
    <lineage>
        <taxon>Bacteria</taxon>
        <taxon>Bacillati</taxon>
        <taxon>Bacillota</taxon>
        <taxon>Clostridia</taxon>
        <taxon>Eubacteriales</taxon>
        <taxon>Oscillospiraceae</taxon>
        <taxon>Pseudobacteroides</taxon>
    </lineage>
</organism>
<comment type="caution">
    <text evidence="1">The sequence shown here is derived from an EMBL/GenBank/DDBJ whole genome shotgun (WGS) entry which is preliminary data.</text>
</comment>
<gene>
    <name evidence="1" type="ORF">Bccel_5364</name>
</gene>
<reference evidence="2" key="1">
    <citation type="submission" date="2015-07" db="EMBL/GenBank/DDBJ databases">
        <title>Near-Complete Genome Sequence of the Cellulolytic Bacterium Bacteroides (Pseudobacteroides) cellulosolvens ATCC 35603.</title>
        <authorList>
            <person name="Dassa B."/>
            <person name="Utturkar S.M."/>
            <person name="Klingeman D.M."/>
            <person name="Hurt R.A."/>
            <person name="Keller M."/>
            <person name="Xu J."/>
            <person name="Reddy Y.H.K."/>
            <person name="Borovok I."/>
            <person name="Grinberg I.R."/>
            <person name="Lamed R."/>
            <person name="Zhivin O."/>
            <person name="Bayer E.A."/>
            <person name="Brown S.D."/>
        </authorList>
    </citation>
    <scope>NUCLEOTIDE SEQUENCE [LARGE SCALE GENOMIC DNA]</scope>
    <source>
        <strain evidence="2">DSM 2933</strain>
    </source>
</reference>
<dbReference type="EMBL" id="LGTC01000001">
    <property type="protein sequence ID" value="KNY30087.1"/>
    <property type="molecule type" value="Genomic_DNA"/>
</dbReference>
<name>A0A0L6JXB5_9FIRM</name>
<dbReference type="STRING" id="398512.Bccel_5364"/>
<dbReference type="AlphaFoldDB" id="A0A0L6JXB5"/>
<dbReference type="Proteomes" id="UP000036923">
    <property type="component" value="Unassembled WGS sequence"/>
</dbReference>
<dbReference type="RefSeq" id="WP_036945900.1">
    <property type="nucleotide sequence ID" value="NZ_JQKC01000088.1"/>
</dbReference>
<accession>A0A0L6JXB5</accession>
<protein>
    <submittedName>
        <fullName evidence="1">Uncharacterized protein</fullName>
    </submittedName>
</protein>
<proteinExistence type="predicted"/>
<sequence precursor="true">MKTNRALLLCILTILFVGLTFMNVASSAGKKSNYQDKNIDNPNYEASKEAINSETLQYVVKKGNRDSKDLKSIEQMEGYPSASDIQKANIKILKNELLPYEEFVEKYPEFGTQNNISPDRMVWVSKKHYPKGIITMRGNVKNAILITYYDAETGENIGYSTYSLDKDGMELEGPYKNQ</sequence>
<evidence type="ECO:0000313" key="1">
    <source>
        <dbReference type="EMBL" id="KNY30087.1"/>
    </source>
</evidence>
<evidence type="ECO:0000313" key="2">
    <source>
        <dbReference type="Proteomes" id="UP000036923"/>
    </source>
</evidence>
<keyword evidence="2" id="KW-1185">Reference proteome</keyword>
<dbReference type="OrthoDB" id="2112688at2"/>